<dbReference type="CDD" id="cd00383">
    <property type="entry name" value="trans_reg_C"/>
    <property type="match status" value="1"/>
</dbReference>
<dbReference type="InterPro" id="IPR016032">
    <property type="entry name" value="Sig_transdc_resp-reg_C-effctor"/>
</dbReference>
<evidence type="ECO:0000256" key="1">
    <source>
        <dbReference type="ARBA" id="ARBA00023125"/>
    </source>
</evidence>
<gene>
    <name evidence="5" type="ORF">H9642_06665</name>
</gene>
<feature type="domain" description="OmpR/PhoB-type" evidence="4">
    <location>
        <begin position="19"/>
        <end position="125"/>
    </location>
</feature>
<evidence type="ECO:0000259" key="4">
    <source>
        <dbReference type="PROSITE" id="PS51755"/>
    </source>
</evidence>
<dbReference type="SMART" id="SM00862">
    <property type="entry name" value="Trans_reg_C"/>
    <property type="match status" value="1"/>
</dbReference>
<feature type="transmembrane region" description="Helical" evidence="3">
    <location>
        <begin position="163"/>
        <end position="183"/>
    </location>
</feature>
<organism evidence="5 6">
    <name type="scientific">Serpens gallinarum</name>
    <dbReference type="NCBI Taxonomy" id="2763075"/>
    <lineage>
        <taxon>Bacteria</taxon>
        <taxon>Pseudomonadati</taxon>
        <taxon>Pseudomonadota</taxon>
        <taxon>Gammaproteobacteria</taxon>
        <taxon>Pseudomonadales</taxon>
        <taxon>Pseudomonadaceae</taxon>
        <taxon>Pseudomonas</taxon>
    </lineage>
</organism>
<evidence type="ECO:0000313" key="6">
    <source>
        <dbReference type="Proteomes" id="UP000611945"/>
    </source>
</evidence>
<keyword evidence="6" id="KW-1185">Reference proteome</keyword>
<evidence type="ECO:0000256" key="2">
    <source>
        <dbReference type="PROSITE-ProRule" id="PRU01091"/>
    </source>
</evidence>
<name>A0ABR8TM75_9PSED</name>
<dbReference type="Gene3D" id="1.10.10.10">
    <property type="entry name" value="Winged helix-like DNA-binding domain superfamily/Winged helix DNA-binding domain"/>
    <property type="match status" value="1"/>
</dbReference>
<comment type="caution">
    <text evidence="5">The sequence shown here is derived from an EMBL/GenBank/DDBJ whole genome shotgun (WGS) entry which is preliminary data.</text>
</comment>
<dbReference type="EMBL" id="JACSQG010000002">
    <property type="protein sequence ID" value="MBD7976870.1"/>
    <property type="molecule type" value="Genomic_DNA"/>
</dbReference>
<proteinExistence type="predicted"/>
<keyword evidence="3" id="KW-0812">Transmembrane</keyword>
<dbReference type="Proteomes" id="UP000611945">
    <property type="component" value="Unassembled WGS sequence"/>
</dbReference>
<sequence>MNSQALQHAVVDSPWSADSFTLRTGRSACRALFQPQQYQLRLQPEQGDTERVDLGFAGSRVLERLLQTPGEVVTREELLGYAWADRVVSQGSLNQQIYVLRQILGDEKGRQIIQTLPRRGYLFNPDYIEVEQVLPASSAETPATVQASLDCNTSNTRRKLPSWWRLVALLGFTPLLATCAANLPGL</sequence>
<dbReference type="InterPro" id="IPR001867">
    <property type="entry name" value="OmpR/PhoB-type_DNA-bd"/>
</dbReference>
<evidence type="ECO:0000256" key="3">
    <source>
        <dbReference type="SAM" id="Phobius"/>
    </source>
</evidence>
<keyword evidence="1 2" id="KW-0238">DNA-binding</keyword>
<evidence type="ECO:0000313" key="5">
    <source>
        <dbReference type="EMBL" id="MBD7976870.1"/>
    </source>
</evidence>
<dbReference type="RefSeq" id="WP_433962677.1">
    <property type="nucleotide sequence ID" value="NZ_JACSQG010000002.1"/>
</dbReference>
<protein>
    <submittedName>
        <fullName evidence="5">Winged helix-turn-helix domain-containing protein</fullName>
    </submittedName>
</protein>
<dbReference type="Pfam" id="PF00486">
    <property type="entry name" value="Trans_reg_C"/>
    <property type="match status" value="1"/>
</dbReference>
<dbReference type="PROSITE" id="PS51755">
    <property type="entry name" value="OMPR_PHOB"/>
    <property type="match status" value="1"/>
</dbReference>
<feature type="DNA-binding region" description="OmpR/PhoB-type" evidence="2">
    <location>
        <begin position="19"/>
        <end position="125"/>
    </location>
</feature>
<reference evidence="5 6" key="1">
    <citation type="submission" date="2020-08" db="EMBL/GenBank/DDBJ databases">
        <title>A Genomic Blueprint of the Chicken Gut Microbiome.</title>
        <authorList>
            <person name="Gilroy R."/>
            <person name="Ravi A."/>
            <person name="Getino M."/>
            <person name="Pursley I."/>
            <person name="Horton D.L."/>
            <person name="Alikhan N.-F."/>
            <person name="Baker D."/>
            <person name="Gharbi K."/>
            <person name="Hall N."/>
            <person name="Watson M."/>
            <person name="Adriaenssens E.M."/>
            <person name="Foster-Nyarko E."/>
            <person name="Jarju S."/>
            <person name="Secka A."/>
            <person name="Antonio M."/>
            <person name="Oren A."/>
            <person name="Chaudhuri R."/>
            <person name="La Ragione R.M."/>
            <person name="Hildebrand F."/>
            <person name="Pallen M.J."/>
        </authorList>
    </citation>
    <scope>NUCLEOTIDE SEQUENCE [LARGE SCALE GENOMIC DNA]</scope>
    <source>
        <strain evidence="5 6">Sa2CUA2</strain>
    </source>
</reference>
<dbReference type="InterPro" id="IPR036388">
    <property type="entry name" value="WH-like_DNA-bd_sf"/>
</dbReference>
<accession>A0ABR8TM75</accession>
<keyword evidence="3" id="KW-0472">Membrane</keyword>
<dbReference type="SUPFAM" id="SSF46894">
    <property type="entry name" value="C-terminal effector domain of the bipartite response regulators"/>
    <property type="match status" value="1"/>
</dbReference>
<keyword evidence="3" id="KW-1133">Transmembrane helix</keyword>